<evidence type="ECO:0000313" key="2">
    <source>
        <dbReference type="EMBL" id="WNO47418.1"/>
    </source>
</evidence>
<proteinExistence type="predicted"/>
<reference evidence="2" key="1">
    <citation type="submission" date="2023-08" db="EMBL/GenBank/DDBJ databases">
        <authorList>
            <person name="Nazir A."/>
        </authorList>
    </citation>
    <scope>NUCLEOTIDE SEQUENCE</scope>
</reference>
<name>A0AA96KSY2_9CAUD</name>
<dbReference type="SUPFAM" id="SSF58113">
    <property type="entry name" value="Apolipoprotein A-I"/>
    <property type="match status" value="1"/>
</dbReference>
<protein>
    <submittedName>
        <fullName evidence="2">Uncharacterized protein</fullName>
    </submittedName>
</protein>
<feature type="coiled-coil region" evidence="1">
    <location>
        <begin position="100"/>
        <end position="127"/>
    </location>
</feature>
<dbReference type="EMBL" id="OR481006">
    <property type="protein sequence ID" value="WNO47418.1"/>
    <property type="molecule type" value="Genomic_DNA"/>
</dbReference>
<organism evidence="2">
    <name type="scientific">Staphylococcus phage vB_VibM_10AMN12</name>
    <dbReference type="NCBI Taxonomy" id="3076785"/>
    <lineage>
        <taxon>Viruses</taxon>
        <taxon>Duplodnaviria</taxon>
        <taxon>Heunggongvirae</taxon>
        <taxon>Uroviricota</taxon>
        <taxon>Caudoviricetes</taxon>
    </lineage>
</organism>
<accession>A0AA96KSY2</accession>
<evidence type="ECO:0000256" key="1">
    <source>
        <dbReference type="SAM" id="Coils"/>
    </source>
</evidence>
<sequence>MEKEYVSLWLSKEYAEEIKKLQSCDNEKIMVEEVAKKLSLNIEQELTQLDDDLARYKAACIVFKNSLTNIYHEQQEEIDKVIDTVWDVMPKVKKETTKLVNTLQEDLEPLNKQLKETEMRIENLKSQFNGINFYAAERMTELVDKISNLDEGSKEILKFLASEYKKEK</sequence>
<keyword evidence="1" id="KW-0175">Coiled coil</keyword>